<comment type="similarity">
    <text evidence="1">Belongs to the ustYa family.</text>
</comment>
<dbReference type="InterPro" id="IPR021765">
    <property type="entry name" value="UstYa-like"/>
</dbReference>
<protein>
    <submittedName>
        <fullName evidence="2">Uncharacterized protein</fullName>
    </submittedName>
</protein>
<gene>
    <name evidence="2" type="ORF">EV356DRAFT_144142</name>
</gene>
<accession>A0A6A6HB95</accession>
<sequence>MAWLGVSHELHCIKMLRQWNYRDHYHPNLSESDHVHWDIHADHCLELLRSAALCHADTTLTTFRWDQKPKPMLNTKLAPHKCVKWQPLIASLEHRVVSEREMQNLINPLLLRESH</sequence>
<evidence type="ECO:0000313" key="2">
    <source>
        <dbReference type="EMBL" id="KAF2234770.1"/>
    </source>
</evidence>
<keyword evidence="3" id="KW-1185">Reference proteome</keyword>
<dbReference type="Proteomes" id="UP000800092">
    <property type="component" value="Unassembled WGS sequence"/>
</dbReference>
<name>A0A6A6HB95_VIRVR</name>
<dbReference type="PANTHER" id="PTHR33365">
    <property type="entry name" value="YALI0B05434P"/>
    <property type="match status" value="1"/>
</dbReference>
<dbReference type="EMBL" id="ML991796">
    <property type="protein sequence ID" value="KAF2234770.1"/>
    <property type="molecule type" value="Genomic_DNA"/>
</dbReference>
<dbReference type="PANTHER" id="PTHR33365:SF7">
    <property type="entry name" value="TAT PATHWAY SIGNAL SEQUENCE"/>
    <property type="match status" value="1"/>
</dbReference>
<dbReference type="AlphaFoldDB" id="A0A6A6HB95"/>
<dbReference type="Pfam" id="PF11807">
    <property type="entry name" value="UstYa"/>
    <property type="match status" value="1"/>
</dbReference>
<dbReference type="OrthoDB" id="3687641at2759"/>
<evidence type="ECO:0000313" key="3">
    <source>
        <dbReference type="Proteomes" id="UP000800092"/>
    </source>
</evidence>
<proteinExistence type="inferred from homology"/>
<evidence type="ECO:0000256" key="1">
    <source>
        <dbReference type="ARBA" id="ARBA00035112"/>
    </source>
</evidence>
<organism evidence="2 3">
    <name type="scientific">Viridothelium virens</name>
    <name type="common">Speckled blister lichen</name>
    <name type="synonym">Trypethelium virens</name>
    <dbReference type="NCBI Taxonomy" id="1048519"/>
    <lineage>
        <taxon>Eukaryota</taxon>
        <taxon>Fungi</taxon>
        <taxon>Dikarya</taxon>
        <taxon>Ascomycota</taxon>
        <taxon>Pezizomycotina</taxon>
        <taxon>Dothideomycetes</taxon>
        <taxon>Dothideomycetes incertae sedis</taxon>
        <taxon>Trypetheliales</taxon>
        <taxon>Trypetheliaceae</taxon>
        <taxon>Viridothelium</taxon>
    </lineage>
</organism>
<dbReference type="GO" id="GO:0043386">
    <property type="term" value="P:mycotoxin biosynthetic process"/>
    <property type="evidence" value="ECO:0007669"/>
    <property type="project" value="InterPro"/>
</dbReference>
<reference evidence="2" key="1">
    <citation type="journal article" date="2020" name="Stud. Mycol.">
        <title>101 Dothideomycetes genomes: a test case for predicting lifestyles and emergence of pathogens.</title>
        <authorList>
            <person name="Haridas S."/>
            <person name="Albert R."/>
            <person name="Binder M."/>
            <person name="Bloem J."/>
            <person name="Labutti K."/>
            <person name="Salamov A."/>
            <person name="Andreopoulos B."/>
            <person name="Baker S."/>
            <person name="Barry K."/>
            <person name="Bills G."/>
            <person name="Bluhm B."/>
            <person name="Cannon C."/>
            <person name="Castanera R."/>
            <person name="Culley D."/>
            <person name="Daum C."/>
            <person name="Ezra D."/>
            <person name="Gonzalez J."/>
            <person name="Henrissat B."/>
            <person name="Kuo A."/>
            <person name="Liang C."/>
            <person name="Lipzen A."/>
            <person name="Lutzoni F."/>
            <person name="Magnuson J."/>
            <person name="Mondo S."/>
            <person name="Nolan M."/>
            <person name="Ohm R."/>
            <person name="Pangilinan J."/>
            <person name="Park H.-J."/>
            <person name="Ramirez L."/>
            <person name="Alfaro M."/>
            <person name="Sun H."/>
            <person name="Tritt A."/>
            <person name="Yoshinaga Y."/>
            <person name="Zwiers L.-H."/>
            <person name="Turgeon B."/>
            <person name="Goodwin S."/>
            <person name="Spatafora J."/>
            <person name="Crous P."/>
            <person name="Grigoriev I."/>
        </authorList>
    </citation>
    <scope>NUCLEOTIDE SEQUENCE</scope>
    <source>
        <strain evidence="2">Tuck. ex Michener</strain>
    </source>
</reference>